<evidence type="ECO:0000313" key="3">
    <source>
        <dbReference type="Proteomes" id="UP000198717"/>
    </source>
</evidence>
<protein>
    <submittedName>
        <fullName evidence="2">Uncharacterized conserved protein YbbK, DUF523 family</fullName>
    </submittedName>
</protein>
<dbReference type="EMBL" id="FNAJ01000003">
    <property type="protein sequence ID" value="SDD89269.1"/>
    <property type="molecule type" value="Genomic_DNA"/>
</dbReference>
<dbReference type="Pfam" id="PF04463">
    <property type="entry name" value="2-thiour_desulf"/>
    <property type="match status" value="1"/>
</dbReference>
<sequence>MSGPKTFDPESEFPSAAPGNDGDVQPLEAALGLTNDGVFSDEQQSTGPLGGPAAPRDEQGSTALPSQAERVTAIQEARVVLVSACLLGEACRYDGRSQRSERVLAALADKDVIPVCPEVASGLPVPRPPVDLRGGTGVDVWAGRAVAVERAAGTDRTEAFQQGARLALEAAQRFGATVALLKEKSPSCGSQRVYESGQLRAGEGITTALLRAKGVTVLSDEDL</sequence>
<dbReference type="RefSeq" id="WP_244171619.1">
    <property type="nucleotide sequence ID" value="NZ_BJVY01000014.1"/>
</dbReference>
<accession>A0ABY0MLS9</accession>
<comment type="caution">
    <text evidence="2">The sequence shown here is derived from an EMBL/GenBank/DDBJ whole genome shotgun (WGS) entry which is preliminary data.</text>
</comment>
<feature type="region of interest" description="Disordered" evidence="1">
    <location>
        <begin position="1"/>
        <end position="66"/>
    </location>
</feature>
<gene>
    <name evidence="2" type="ORF">SAMN04488504_103130</name>
</gene>
<evidence type="ECO:0000256" key="1">
    <source>
        <dbReference type="SAM" id="MobiDB-lite"/>
    </source>
</evidence>
<dbReference type="PANTHER" id="PTHR30087:SF1">
    <property type="entry name" value="HYPOTHETICAL CYTOSOLIC PROTEIN"/>
    <property type="match status" value="1"/>
</dbReference>
<dbReference type="InterPro" id="IPR007553">
    <property type="entry name" value="2-thiour_desulf"/>
</dbReference>
<keyword evidence="3" id="KW-1185">Reference proteome</keyword>
<name>A0ABY0MLS9_9BACT</name>
<dbReference type="PANTHER" id="PTHR30087">
    <property type="entry name" value="INNER MEMBRANE PROTEIN"/>
    <property type="match status" value="1"/>
</dbReference>
<organism evidence="2 3">
    <name type="scientific">Myxococcus virescens</name>
    <dbReference type="NCBI Taxonomy" id="83456"/>
    <lineage>
        <taxon>Bacteria</taxon>
        <taxon>Pseudomonadati</taxon>
        <taxon>Myxococcota</taxon>
        <taxon>Myxococcia</taxon>
        <taxon>Myxococcales</taxon>
        <taxon>Cystobacterineae</taxon>
        <taxon>Myxococcaceae</taxon>
        <taxon>Myxococcus</taxon>
    </lineage>
</organism>
<proteinExistence type="predicted"/>
<dbReference type="Proteomes" id="UP000198717">
    <property type="component" value="Unassembled WGS sequence"/>
</dbReference>
<evidence type="ECO:0000313" key="2">
    <source>
        <dbReference type="EMBL" id="SDD89269.1"/>
    </source>
</evidence>
<reference evidence="2 3" key="1">
    <citation type="submission" date="2016-10" db="EMBL/GenBank/DDBJ databases">
        <authorList>
            <person name="Varghese N."/>
            <person name="Submissions S."/>
        </authorList>
    </citation>
    <scope>NUCLEOTIDE SEQUENCE [LARGE SCALE GENOMIC DNA]</scope>
    <source>
        <strain evidence="2 3">DSM 2260</strain>
    </source>
</reference>